<keyword evidence="2" id="KW-1185">Reference proteome</keyword>
<protein>
    <submittedName>
        <fullName evidence="1">Cortexin-3-like</fullName>
    </submittedName>
</protein>
<dbReference type="STRING" id="55544.A0A4D9DIS0"/>
<evidence type="ECO:0000313" key="2">
    <source>
        <dbReference type="Proteomes" id="UP000297703"/>
    </source>
</evidence>
<dbReference type="Gene3D" id="1.20.58.420">
    <property type="entry name" value="AHSP"/>
    <property type="match status" value="1"/>
</dbReference>
<name>A0A4D9DIS0_9SAUR</name>
<reference evidence="1 2" key="2">
    <citation type="submission" date="2019-04" db="EMBL/GenBank/DDBJ databases">
        <title>The genome sequence of big-headed turtle.</title>
        <authorList>
            <person name="Gong S."/>
        </authorList>
    </citation>
    <scope>NUCLEOTIDE SEQUENCE [LARGE SCALE GENOMIC DNA]</scope>
    <source>
        <strain evidence="1">DO16091913</strain>
        <tissue evidence="1">Muscle</tissue>
    </source>
</reference>
<dbReference type="Proteomes" id="UP000297703">
    <property type="component" value="Unassembled WGS sequence"/>
</dbReference>
<sequence length="142" mass="16074">MAAMKANKKAVEVAMKRYEHFVQKLDRDHQSMSSCLRVKPAEMHQRLEVKCQELLEPFWRELRGEYPQKQAALKELKQGLASQIDQFLMAYSERFKEKTYIRWGVRIVEGAVVVVGGSVGGRIGLSVAAAMVAGAERFMGID</sequence>
<dbReference type="AlphaFoldDB" id="A0A4D9DIS0"/>
<gene>
    <name evidence="1" type="ORF">DR999_PMT21904</name>
</gene>
<organism evidence="1 2">
    <name type="scientific">Platysternon megacephalum</name>
    <name type="common">big-headed turtle</name>
    <dbReference type="NCBI Taxonomy" id="55544"/>
    <lineage>
        <taxon>Eukaryota</taxon>
        <taxon>Metazoa</taxon>
        <taxon>Chordata</taxon>
        <taxon>Craniata</taxon>
        <taxon>Vertebrata</taxon>
        <taxon>Euteleostomi</taxon>
        <taxon>Archelosauria</taxon>
        <taxon>Testudinata</taxon>
        <taxon>Testudines</taxon>
        <taxon>Cryptodira</taxon>
        <taxon>Durocryptodira</taxon>
        <taxon>Testudinoidea</taxon>
        <taxon>Platysternidae</taxon>
        <taxon>Platysternon</taxon>
    </lineage>
</organism>
<comment type="caution">
    <text evidence="1">The sequence shown here is derived from an EMBL/GenBank/DDBJ whole genome shotgun (WGS) entry which is preliminary data.</text>
</comment>
<dbReference type="EMBL" id="QXTE01000707">
    <property type="protein sequence ID" value="TFJ96311.1"/>
    <property type="molecule type" value="Genomic_DNA"/>
</dbReference>
<dbReference type="OrthoDB" id="10470185at2759"/>
<evidence type="ECO:0000313" key="1">
    <source>
        <dbReference type="EMBL" id="TFJ96311.1"/>
    </source>
</evidence>
<proteinExistence type="predicted"/>
<reference evidence="1 2" key="1">
    <citation type="submission" date="2019-04" db="EMBL/GenBank/DDBJ databases">
        <title>Draft genome of the big-headed turtle Platysternon megacephalum.</title>
        <authorList>
            <person name="Gong S."/>
        </authorList>
    </citation>
    <scope>NUCLEOTIDE SEQUENCE [LARGE SCALE GENOMIC DNA]</scope>
    <source>
        <strain evidence="1">DO16091913</strain>
        <tissue evidence="1">Muscle</tissue>
    </source>
</reference>
<accession>A0A4D9DIS0</accession>